<feature type="compositionally biased region" description="Low complexity" evidence="1">
    <location>
        <begin position="118"/>
        <end position="141"/>
    </location>
</feature>
<reference evidence="3" key="1">
    <citation type="submission" date="2025-08" db="UniProtKB">
        <authorList>
            <consortium name="RefSeq"/>
        </authorList>
    </citation>
    <scope>IDENTIFICATION</scope>
    <source>
        <strain evidence="3">15112-1751.03</strain>
        <tissue evidence="3">Whole Adult</tissue>
    </source>
</reference>
<dbReference type="Proteomes" id="UP000515160">
    <property type="component" value="Chromosome X"/>
</dbReference>
<accession>A0A9C6T3Z3</accession>
<feature type="region of interest" description="Disordered" evidence="1">
    <location>
        <begin position="258"/>
        <end position="289"/>
    </location>
</feature>
<evidence type="ECO:0000256" key="1">
    <source>
        <dbReference type="SAM" id="MobiDB-lite"/>
    </source>
</evidence>
<feature type="region of interest" description="Disordered" evidence="1">
    <location>
        <begin position="20"/>
        <end position="141"/>
    </location>
</feature>
<evidence type="ECO:0000313" key="3">
    <source>
        <dbReference type="RefSeq" id="XP_051864691.1"/>
    </source>
</evidence>
<feature type="region of interest" description="Disordered" evidence="1">
    <location>
        <begin position="184"/>
        <end position="211"/>
    </location>
</feature>
<proteinExistence type="predicted"/>
<protein>
    <submittedName>
        <fullName evidence="3">Uncharacterized protein DDB_G0283357-like isoform X1</fullName>
    </submittedName>
</protein>
<sequence length="376" mass="43227">MDYLSENRYQLLFIDDDELMTDGNDAVEPVAGQQQQPQQQQQQQSKNKRNKNKNVIKPILEEKQSQQQQQTPRAVPQQQPQQQQQPKQPQQQPQEQSKQQPEQQAQQQLDQQPKEQPKQQSQQQAQQQQPEQQQPQQQQPQFRYRQRIINNSNRYAGAGVGAGFGVGAAAYRGNSTRYAKTSFAANNNTNNNNNNNNNNLETDEGDGNNTQVVDDRKFITVEQWKAMRGERVKPIYNIRKPGEGELNKKPDWKHMTVLQKNKDNNSNNKSKLSEGNQKGSEEDNGLDYDASMYPQRVGRLQRIVDIEFKFKDDRRRSGAYRSGWMVSRPLNDNAVQQRTANETQPSLTQVAINNNDFETASDPINMNDEAEFPTLG</sequence>
<name>A0A9C6T3Z3_DROAB</name>
<keyword evidence="2" id="KW-1185">Reference proteome</keyword>
<evidence type="ECO:0000313" key="2">
    <source>
        <dbReference type="Proteomes" id="UP000515160"/>
    </source>
</evidence>
<dbReference type="GeneID" id="117565717"/>
<feature type="compositionally biased region" description="Low complexity" evidence="1">
    <location>
        <begin position="65"/>
        <end position="111"/>
    </location>
</feature>
<dbReference type="RefSeq" id="XP_051864691.1">
    <property type="nucleotide sequence ID" value="XM_052008731.1"/>
</dbReference>
<feature type="region of interest" description="Disordered" evidence="1">
    <location>
        <begin position="357"/>
        <end position="376"/>
    </location>
</feature>
<dbReference type="OrthoDB" id="6022699at2759"/>
<feature type="compositionally biased region" description="Low complexity" evidence="1">
    <location>
        <begin position="33"/>
        <end position="44"/>
    </location>
</feature>
<gene>
    <name evidence="3" type="primary">LOC117565717</name>
</gene>
<feature type="compositionally biased region" description="Low complexity" evidence="1">
    <location>
        <begin position="186"/>
        <end position="200"/>
    </location>
</feature>
<dbReference type="AlphaFoldDB" id="A0A9C6T3Z3"/>
<organism evidence="2 3">
    <name type="scientific">Drosophila albomicans</name>
    <name type="common">Fruit fly</name>
    <dbReference type="NCBI Taxonomy" id="7291"/>
    <lineage>
        <taxon>Eukaryota</taxon>
        <taxon>Metazoa</taxon>
        <taxon>Ecdysozoa</taxon>
        <taxon>Arthropoda</taxon>
        <taxon>Hexapoda</taxon>
        <taxon>Insecta</taxon>
        <taxon>Pterygota</taxon>
        <taxon>Neoptera</taxon>
        <taxon>Endopterygota</taxon>
        <taxon>Diptera</taxon>
        <taxon>Brachycera</taxon>
        <taxon>Muscomorpha</taxon>
        <taxon>Ephydroidea</taxon>
        <taxon>Drosophilidae</taxon>
        <taxon>Drosophila</taxon>
    </lineage>
</organism>